<dbReference type="EMBL" id="CP002271">
    <property type="protein sequence ID" value="ADO75298.1"/>
    <property type="molecule type" value="Genomic_DNA"/>
</dbReference>
<dbReference type="Proteomes" id="UP000001351">
    <property type="component" value="Chromosome"/>
</dbReference>
<evidence type="ECO:0000313" key="7">
    <source>
        <dbReference type="Proteomes" id="UP000001351"/>
    </source>
</evidence>
<dbReference type="OrthoDB" id="5525679at2"/>
<dbReference type="NCBIfam" id="NF033679">
    <property type="entry name" value="DNRLRE_dom"/>
    <property type="match status" value="1"/>
</dbReference>
<comment type="subcellular location">
    <subcellularLocation>
        <location evidence="1">Secreted</location>
    </subcellularLocation>
</comment>
<proteinExistence type="predicted"/>
<dbReference type="AlphaFoldDB" id="Q08NQ4"/>
<reference evidence="6 8" key="1">
    <citation type="submission" date="2006-04" db="EMBL/GenBank/DDBJ databases">
        <authorList>
            <person name="Nierman W.C."/>
        </authorList>
    </citation>
    <scope>NUCLEOTIDE SEQUENCE [LARGE SCALE GENOMIC DNA]</scope>
    <source>
        <strain evidence="6 8">DW4/3-1</strain>
    </source>
</reference>
<dbReference type="EMBL" id="AAMD01000273">
    <property type="protein sequence ID" value="EAU62107.1"/>
    <property type="molecule type" value="Genomic_DNA"/>
</dbReference>
<evidence type="ECO:0000256" key="3">
    <source>
        <dbReference type="ARBA" id="ARBA00022729"/>
    </source>
</evidence>
<evidence type="ECO:0000313" key="5">
    <source>
        <dbReference type="EMBL" id="ADO75298.1"/>
    </source>
</evidence>
<name>Q08NQ4_STIAD</name>
<protein>
    <submittedName>
        <fullName evidence="5">Conserved uncharacterized protein</fullName>
    </submittedName>
</protein>
<accession>Q08NQ4</accession>
<feature type="domain" description="Carbohydrate-binding module family 96" evidence="4">
    <location>
        <begin position="50"/>
        <end position="199"/>
    </location>
</feature>
<dbReference type="eggNOG" id="COG1520">
    <property type="taxonomic scope" value="Bacteria"/>
</dbReference>
<evidence type="ECO:0000259" key="4">
    <source>
        <dbReference type="Pfam" id="PF24517"/>
    </source>
</evidence>
<dbReference type="SUPFAM" id="SSF101898">
    <property type="entry name" value="NHL repeat"/>
    <property type="match status" value="1"/>
</dbReference>
<reference evidence="5 7" key="2">
    <citation type="journal article" date="2011" name="Mol. Biol. Evol.">
        <title>Comparative genomic analysis of fruiting body formation in Myxococcales.</title>
        <authorList>
            <person name="Huntley S."/>
            <person name="Hamann N."/>
            <person name="Wegener-Feldbrugge S."/>
            <person name="Treuner-Lange A."/>
            <person name="Kube M."/>
            <person name="Reinhardt R."/>
            <person name="Klages S."/>
            <person name="Muller R."/>
            <person name="Ronning C.M."/>
            <person name="Nierman W.C."/>
            <person name="Sogaard-Andersen L."/>
        </authorList>
    </citation>
    <scope>NUCLEOTIDE SEQUENCE [LARGE SCALE GENOMIC DNA]</scope>
    <source>
        <strain evidence="5 7">DW4/3-1</strain>
    </source>
</reference>
<dbReference type="Pfam" id="PF24517">
    <property type="entry name" value="CBM96"/>
    <property type="match status" value="1"/>
</dbReference>
<dbReference type="KEGG" id="sur:STAUR_7543"/>
<dbReference type="eggNOG" id="COG1409">
    <property type="taxonomic scope" value="Bacteria"/>
</dbReference>
<evidence type="ECO:0000256" key="2">
    <source>
        <dbReference type="ARBA" id="ARBA00022525"/>
    </source>
</evidence>
<keyword evidence="2" id="KW-0964">Secreted</keyword>
<evidence type="ECO:0000256" key="1">
    <source>
        <dbReference type="ARBA" id="ARBA00004613"/>
    </source>
</evidence>
<dbReference type="HOGENOM" id="CLU_425023_0_0_7"/>
<dbReference type="STRING" id="378806.STAUR_7543"/>
<dbReference type="GO" id="GO:0005576">
    <property type="term" value="C:extracellular region"/>
    <property type="evidence" value="ECO:0007669"/>
    <property type="project" value="UniProtKB-SubCell"/>
</dbReference>
<keyword evidence="7" id="KW-1185">Reference proteome</keyword>
<organism evidence="6 8">
    <name type="scientific">Stigmatella aurantiaca (strain DW4/3-1)</name>
    <dbReference type="NCBI Taxonomy" id="378806"/>
    <lineage>
        <taxon>Bacteria</taxon>
        <taxon>Pseudomonadati</taxon>
        <taxon>Myxococcota</taxon>
        <taxon>Myxococcia</taxon>
        <taxon>Myxococcales</taxon>
        <taxon>Cystobacterineae</taxon>
        <taxon>Archangiaceae</taxon>
        <taxon>Stigmatella</taxon>
    </lineage>
</organism>
<keyword evidence="3" id="KW-0732">Signal</keyword>
<gene>
    <name evidence="5" type="ordered locus">STAUR_7543</name>
    <name evidence="6" type="ORF">STIAU_5659</name>
</gene>
<evidence type="ECO:0000313" key="8">
    <source>
        <dbReference type="Proteomes" id="UP000032702"/>
    </source>
</evidence>
<evidence type="ECO:0000313" key="6">
    <source>
        <dbReference type="EMBL" id="EAU62107.1"/>
    </source>
</evidence>
<dbReference type="InterPro" id="IPR055372">
    <property type="entry name" value="CBM96"/>
</dbReference>
<dbReference type="Proteomes" id="UP000032702">
    <property type="component" value="Unassembled WGS sequence"/>
</dbReference>
<dbReference type="PATRIC" id="fig|378806.16.peg.859"/>
<sequence length="685" mass="72083">MRQRAFVKAGYQGGSARVMLWVLCASQATEAQPSGAMAVQTMPVSPAASVSFGPAADAFVSEDGPELTAGGTPKLVVDLSPQREAYLRFRARPFQGRVTQATLRLFAKDGSASGVRVFLAKSHWEESLLSWSTRPGRLGEALDAKGAVAPNTWVEFDVTRAVYGGGEYDFVLVGTSGDGVDFHSRESPREDLRPQLVVSLEAPAWGCMPLARPGGPSCTYYGAGGGGTAGGWQEGGPHAERLRALAADATGSFVAAGLFGAEPFPDGKGFALLSHAADGTLWWSRTVVQGDVTVKDLAVTPGGHILVVGSYTGAPDLGTGPLPFAGVSEGQVDSGLFIARFSPEGVPQWAQGFEAGVSQGSQWKALPVDPHEVATDSEGNLLVAGGFHGELALGGEPLFAGSQSVVELSAGRVAGGFVAKFSAQGVHLWSKDFPSDAARVATDARTVTADPTGNVLVGVSGSFRGSLPEGPVGQARPFITKYTAGGDALWTRWFDGVHGQIRGVRPLGARTVAFLADFVLPLRFGQRTHVTGSRNWDDFEGGDPSVHLGTLSATGEDGWLIRLSSSTIEDGALDGLVTGEDGTLTVHGEGEYVELGGGLFRPNDDAGVYTRAPLVARYSAEGIHLWSRTFDVDVEGASYKPRFWMEPLPGGALLAGSDFTRPVRLEQQTYVSRGLSDLFFLRLWP</sequence>